<evidence type="ECO:0000313" key="8">
    <source>
        <dbReference type="EMBL" id="MFD1519845.1"/>
    </source>
</evidence>
<dbReference type="Gene3D" id="3.50.50.60">
    <property type="entry name" value="FAD/NAD(P)-binding domain"/>
    <property type="match status" value="1"/>
</dbReference>
<dbReference type="PANTHER" id="PTHR11552:SF147">
    <property type="entry name" value="CHOLINE DEHYDROGENASE, MITOCHONDRIAL"/>
    <property type="match status" value="1"/>
</dbReference>
<reference evidence="9" key="1">
    <citation type="journal article" date="2019" name="Int. J. Syst. Evol. Microbiol.">
        <title>The Global Catalogue of Microorganisms (GCM) 10K type strain sequencing project: providing services to taxonomists for standard genome sequencing and annotation.</title>
        <authorList>
            <consortium name="The Broad Institute Genomics Platform"/>
            <consortium name="The Broad Institute Genome Sequencing Center for Infectious Disease"/>
            <person name="Wu L."/>
            <person name="Ma J."/>
        </authorList>
    </citation>
    <scope>NUCLEOTIDE SEQUENCE [LARGE SCALE GENOMIC DNA]</scope>
    <source>
        <strain evidence="9">CCM 7043</strain>
    </source>
</reference>
<dbReference type="Proteomes" id="UP001597114">
    <property type="component" value="Unassembled WGS sequence"/>
</dbReference>
<proteinExistence type="inferred from homology"/>
<keyword evidence="9" id="KW-1185">Reference proteome</keyword>
<dbReference type="PANTHER" id="PTHR11552">
    <property type="entry name" value="GLUCOSE-METHANOL-CHOLINE GMC OXIDOREDUCTASE"/>
    <property type="match status" value="1"/>
</dbReference>
<dbReference type="InterPro" id="IPR036188">
    <property type="entry name" value="FAD/NAD-bd_sf"/>
</dbReference>
<evidence type="ECO:0000256" key="1">
    <source>
        <dbReference type="ARBA" id="ARBA00001974"/>
    </source>
</evidence>
<gene>
    <name evidence="8" type="ORF">ACFSJD_20285</name>
</gene>
<dbReference type="InterPro" id="IPR012132">
    <property type="entry name" value="GMC_OxRdtase"/>
</dbReference>
<protein>
    <submittedName>
        <fullName evidence="8">GMC family oxidoreductase</fullName>
    </submittedName>
</protein>
<organism evidence="8 9">
    <name type="scientific">Pseudonocardia yunnanensis</name>
    <dbReference type="NCBI Taxonomy" id="58107"/>
    <lineage>
        <taxon>Bacteria</taxon>
        <taxon>Bacillati</taxon>
        <taxon>Actinomycetota</taxon>
        <taxon>Actinomycetes</taxon>
        <taxon>Pseudonocardiales</taxon>
        <taxon>Pseudonocardiaceae</taxon>
        <taxon>Pseudonocardia</taxon>
    </lineage>
</organism>
<dbReference type="PROSITE" id="PS00623">
    <property type="entry name" value="GMC_OXRED_1"/>
    <property type="match status" value="1"/>
</dbReference>
<dbReference type="Pfam" id="PF13450">
    <property type="entry name" value="NAD_binding_8"/>
    <property type="match status" value="1"/>
</dbReference>
<dbReference type="PROSITE" id="PS00624">
    <property type="entry name" value="GMC_OXRED_2"/>
    <property type="match status" value="1"/>
</dbReference>
<dbReference type="EMBL" id="JBHUCO010000021">
    <property type="protein sequence ID" value="MFD1519845.1"/>
    <property type="molecule type" value="Genomic_DNA"/>
</dbReference>
<dbReference type="InterPro" id="IPR007867">
    <property type="entry name" value="GMC_OxRtase_C"/>
</dbReference>
<dbReference type="RefSeq" id="WP_344723486.1">
    <property type="nucleotide sequence ID" value="NZ_BAAAUS010000020.1"/>
</dbReference>
<evidence type="ECO:0000259" key="6">
    <source>
        <dbReference type="PROSITE" id="PS00623"/>
    </source>
</evidence>
<evidence type="ECO:0000256" key="5">
    <source>
        <dbReference type="RuleBase" id="RU003968"/>
    </source>
</evidence>
<dbReference type="Pfam" id="PF05199">
    <property type="entry name" value="GMC_oxred_C"/>
    <property type="match status" value="1"/>
</dbReference>
<comment type="cofactor">
    <cofactor evidence="1">
        <name>FAD</name>
        <dbReference type="ChEBI" id="CHEBI:57692"/>
    </cofactor>
</comment>
<feature type="domain" description="Glucose-methanol-choline oxidoreductase N-terminal" evidence="7">
    <location>
        <begin position="264"/>
        <end position="278"/>
    </location>
</feature>
<accession>A0ABW4F0T9</accession>
<dbReference type="Gene3D" id="3.30.410.40">
    <property type="match status" value="1"/>
</dbReference>
<comment type="similarity">
    <text evidence="2 5">Belongs to the GMC oxidoreductase family.</text>
</comment>
<evidence type="ECO:0000256" key="3">
    <source>
        <dbReference type="ARBA" id="ARBA00022630"/>
    </source>
</evidence>
<sequence>MTTVRTRQPGHQAEATGADVVIVGAGSAGGALAARLSQDPSRSVLLLDAGTDFGPVGESQPPAVADAFDSSARATYGWEYAGTAPALGRSVPVHAGRIVGGSSAINSVMALRGHRDVYDGWAAAGCSGWSFDDVLPAFRRLEHDQDFHDNSHGTRGPVPIRRYPELSEPQQAFLEACEATGHAPVLDHNAPGAVGAGRLPVNELDGLRKSTALTYLAQARERPNLTIRGESAVDRILLNGGDATGVILADGTQITADTVVLAAGAVGTPAILLRSGVGPADDLSVLSIPVEAHLPDVGANLQDHPLLRVGFVARDQPRLPPRQTLLTTHTQPGISPPDLQVFPSGPIAGNGAPKLALLVALLTPNSRGTVHLSGPEPDMPLRIEPGYLSHPDDLPRLVAGVRLARTLATSAPLAKHLVDEDWSGAGLTDENDLGGAVRANLVPYHHYVGTCRMGPAHDPDAVVDATGKVHGTSSLWIIDASIMPTIPTANTNLATLMIAEHLARTI</sequence>
<dbReference type="SUPFAM" id="SSF54373">
    <property type="entry name" value="FAD-linked reductases, C-terminal domain"/>
    <property type="match status" value="1"/>
</dbReference>
<evidence type="ECO:0000256" key="2">
    <source>
        <dbReference type="ARBA" id="ARBA00010790"/>
    </source>
</evidence>
<name>A0ABW4F0T9_9PSEU</name>
<evidence type="ECO:0000256" key="4">
    <source>
        <dbReference type="ARBA" id="ARBA00022827"/>
    </source>
</evidence>
<evidence type="ECO:0000259" key="7">
    <source>
        <dbReference type="PROSITE" id="PS00624"/>
    </source>
</evidence>
<feature type="domain" description="Glucose-methanol-choline oxidoreductase N-terminal" evidence="6">
    <location>
        <begin position="96"/>
        <end position="119"/>
    </location>
</feature>
<evidence type="ECO:0000313" key="9">
    <source>
        <dbReference type="Proteomes" id="UP001597114"/>
    </source>
</evidence>
<keyword evidence="3 5" id="KW-0285">Flavoprotein</keyword>
<dbReference type="Pfam" id="PF00732">
    <property type="entry name" value="GMC_oxred_N"/>
    <property type="match status" value="1"/>
</dbReference>
<comment type="caution">
    <text evidence="8">The sequence shown here is derived from an EMBL/GenBank/DDBJ whole genome shotgun (WGS) entry which is preliminary data.</text>
</comment>
<dbReference type="PIRSF" id="PIRSF000137">
    <property type="entry name" value="Alcohol_oxidase"/>
    <property type="match status" value="1"/>
</dbReference>
<keyword evidence="4 5" id="KW-0274">FAD</keyword>
<dbReference type="InterPro" id="IPR000172">
    <property type="entry name" value="GMC_OxRdtase_N"/>
</dbReference>
<dbReference type="SUPFAM" id="SSF51905">
    <property type="entry name" value="FAD/NAD(P)-binding domain"/>
    <property type="match status" value="1"/>
</dbReference>